<proteinExistence type="predicted"/>
<dbReference type="OrthoDB" id="55243at2759"/>
<organism evidence="1 2">
    <name type="scientific">Seminavis robusta</name>
    <dbReference type="NCBI Taxonomy" id="568900"/>
    <lineage>
        <taxon>Eukaryota</taxon>
        <taxon>Sar</taxon>
        <taxon>Stramenopiles</taxon>
        <taxon>Ochrophyta</taxon>
        <taxon>Bacillariophyta</taxon>
        <taxon>Bacillariophyceae</taxon>
        <taxon>Bacillariophycidae</taxon>
        <taxon>Naviculales</taxon>
        <taxon>Naviculaceae</taxon>
        <taxon>Seminavis</taxon>
    </lineage>
</organism>
<sequence>MVESVLALFRKDDSIQGRWWPLSTVVDVCQRLANFDRSTPLVEDTYHLQFSVDTTLHGLLHPSFIDAVGDAASLEDGSKQIYIYQMRKEAAIYADFSESIPRLPEAAVANALEWMQGLRAAQLSLKPYMSLKAYAMINFWYSMEAENLFGAREGETAEEAAQHLRALLRDASQSVQHAKELVVGLGKSDSKTYFVDNYDGEPLEMCFDDASVDKLAFTIKMRASYLFHAITLMLGTNAEQQRPLFGEKWEQAMVEIQSMTGDRSITSPKTIQLWLRQFRVHRRFDNPMMNNRMGIPLFANHPKAAIYGNDNIQQLSLGFMGDFVRDTLIPQLAAEQKVTQAEFLKANGLKNVCHKTIHRWLGFLGFRCSIYKKDFYTDVHERPDVVESRIDYCLELTKLEVHCAVWVQLTAERANELKEAKRINPDNAGIPVTTSAEGTSLLEFHVDDVLDSETLPEVAASDDGSKFGGNHSLRLAPDDDRYMIWGQDEVVSNEKALNSMAWYGTAGQQALRSKDLGGSIMISGIVSREASWLPMPTFEQLLQINRNRQGKMYVATEAAITVLGSANKRPLSENDVRFFAHPAWPE</sequence>
<protein>
    <submittedName>
        <fullName evidence="1">Uncharacterized protein</fullName>
    </submittedName>
</protein>
<dbReference type="AlphaFoldDB" id="A0A9N8F0T3"/>
<reference evidence="1" key="1">
    <citation type="submission" date="2020-06" db="EMBL/GenBank/DDBJ databases">
        <authorList>
            <consortium name="Plant Systems Biology data submission"/>
        </authorList>
    </citation>
    <scope>NUCLEOTIDE SEQUENCE</scope>
    <source>
        <strain evidence="1">D6</strain>
    </source>
</reference>
<comment type="caution">
    <text evidence="1">The sequence shown here is derived from an EMBL/GenBank/DDBJ whole genome shotgun (WGS) entry which is preliminary data.</text>
</comment>
<dbReference type="Proteomes" id="UP001153069">
    <property type="component" value="Unassembled WGS sequence"/>
</dbReference>
<evidence type="ECO:0000313" key="2">
    <source>
        <dbReference type="Proteomes" id="UP001153069"/>
    </source>
</evidence>
<name>A0A9N8F0T3_9STRA</name>
<accession>A0A9N8F0T3</accession>
<gene>
    <name evidence="1" type="ORF">SEMRO_2887_G339390.1</name>
</gene>
<dbReference type="EMBL" id="CAICTM010002885">
    <property type="protein sequence ID" value="CAB9530448.1"/>
    <property type="molecule type" value="Genomic_DNA"/>
</dbReference>
<keyword evidence="2" id="KW-1185">Reference proteome</keyword>
<evidence type="ECO:0000313" key="1">
    <source>
        <dbReference type="EMBL" id="CAB9530448.1"/>
    </source>
</evidence>